<dbReference type="SUPFAM" id="SSF55874">
    <property type="entry name" value="ATPase domain of HSP90 chaperone/DNA topoisomerase II/histidine kinase"/>
    <property type="match status" value="1"/>
</dbReference>
<dbReference type="EMBL" id="ACHF01000028">
    <property type="protein sequence ID" value="EEI63426.1"/>
    <property type="molecule type" value="Genomic_DNA"/>
</dbReference>
<keyword evidence="3" id="KW-1185">Reference proteome</keyword>
<dbReference type="Proteomes" id="UP000006237">
    <property type="component" value="Unassembled WGS sequence"/>
</dbReference>
<evidence type="ECO:0008006" key="4">
    <source>
        <dbReference type="Google" id="ProtNLM"/>
    </source>
</evidence>
<feature type="transmembrane region" description="Helical" evidence="1">
    <location>
        <begin position="441"/>
        <end position="462"/>
    </location>
</feature>
<gene>
    <name evidence="2" type="ORF">HMPREF0293_1067</name>
</gene>
<feature type="transmembrane region" description="Helical" evidence="1">
    <location>
        <begin position="108"/>
        <end position="134"/>
    </location>
</feature>
<proteinExistence type="predicted"/>
<protein>
    <recommendedName>
        <fullName evidence="4">ATPase/histidine kinase/DNA gyrase B/HSP90 domain protein</fullName>
    </recommendedName>
</protein>
<keyword evidence="1" id="KW-0812">Transmembrane</keyword>
<organism evidence="2 3">
    <name type="scientific">Corynebacterium glucuronolyticum ATCC 51866</name>
    <dbReference type="NCBI Taxonomy" id="548478"/>
    <lineage>
        <taxon>Bacteria</taxon>
        <taxon>Bacillati</taxon>
        <taxon>Actinomycetota</taxon>
        <taxon>Actinomycetes</taxon>
        <taxon>Mycobacteriales</taxon>
        <taxon>Corynebacteriaceae</taxon>
        <taxon>Corynebacterium</taxon>
    </lineage>
</organism>
<feature type="transmembrane region" description="Helical" evidence="1">
    <location>
        <begin position="6"/>
        <end position="23"/>
    </location>
</feature>
<feature type="transmembrane region" description="Helical" evidence="1">
    <location>
        <begin position="411"/>
        <end position="429"/>
    </location>
</feature>
<comment type="caution">
    <text evidence="2">The sequence shown here is derived from an EMBL/GenBank/DDBJ whole genome shotgun (WGS) entry which is preliminary data.</text>
</comment>
<evidence type="ECO:0000313" key="2">
    <source>
        <dbReference type="EMBL" id="EEI63426.1"/>
    </source>
</evidence>
<evidence type="ECO:0000313" key="3">
    <source>
        <dbReference type="Proteomes" id="UP000006237"/>
    </source>
</evidence>
<feature type="transmembrane region" description="Helical" evidence="1">
    <location>
        <begin position="35"/>
        <end position="58"/>
    </location>
</feature>
<name>A0ABP2DVA5_9CORY</name>
<keyword evidence="1" id="KW-0472">Membrane</keyword>
<feature type="transmembrane region" description="Helical" evidence="1">
    <location>
        <begin position="70"/>
        <end position="87"/>
    </location>
</feature>
<dbReference type="InterPro" id="IPR036890">
    <property type="entry name" value="HATPase_C_sf"/>
</dbReference>
<evidence type="ECO:0000256" key="1">
    <source>
        <dbReference type="SAM" id="Phobius"/>
    </source>
</evidence>
<sequence length="514" mass="57632">MTQEYILRVILTVIFCGWLWSLSNGTRRFFEVFHGTFSTSVVLLIVAFFLTSAIPLYALFKNRLHVYRRATWVFLIVGLTLFSVYGIEKVIGLPNVDALYLGDLTSHLGVAIAVVFPVHIGLPLGVITIAGGMIADYGIPRDIQSLLVQINAVFLAAPFIVATVHGIRTTRFIDKQLDAVWKHSLQVSCVNSLVAAENRFLSFVHDDVFPYLMAYANRFTAEKYTIEDHFSATPEASESVPLAEMIAMLRRLDPSIPITVQADGDPRRILLPGPVAEGFITATAQAIRNSELHAPSASRRVVVRARNSYLAIDIRDAGNGFDLSEVVPNNVGLRVSVIERLASVGGSAKVISAEGKGTRILLRWSPTPEKLHEAGKVVDLRMGVLLHPLTGVVFSIYTCVLAFVSSRAPQLGWRCVSLGAFIFASTLIFRRGKTFTPRWLIGFLLLVAFWAGYLEKSTILWINWPEEWFRWPFIILLIFWRCVRNCSWHGVRWQRYLPDYSSSTFRTSSTWTSF</sequence>
<dbReference type="Gene3D" id="3.30.565.10">
    <property type="entry name" value="Histidine kinase-like ATPase, C-terminal domain"/>
    <property type="match status" value="1"/>
</dbReference>
<keyword evidence="1" id="KW-1133">Transmembrane helix</keyword>
<reference evidence="2 3" key="1">
    <citation type="submission" date="2009-01" db="EMBL/GenBank/DDBJ databases">
        <authorList>
            <person name="Qin X."/>
            <person name="Bachman B."/>
            <person name="Battles P."/>
            <person name="Bell A."/>
            <person name="Bess C."/>
            <person name="Bickham C."/>
            <person name="Chaboub L."/>
            <person name="Chen D."/>
            <person name="Coyle M."/>
            <person name="Deiros D.R."/>
            <person name="Dinh H."/>
            <person name="Forbes L."/>
            <person name="Fowler G."/>
            <person name="Francisco L."/>
            <person name="Fu Q."/>
            <person name="Gubbala S."/>
            <person name="Hale W."/>
            <person name="Han Y."/>
            <person name="Hemphill L."/>
            <person name="Highlander S.K."/>
            <person name="Hirani K."/>
            <person name="Hogues M."/>
            <person name="Jackson L."/>
            <person name="Jakkamsetti A."/>
            <person name="Javaid M."/>
            <person name="Jiang H."/>
            <person name="Korchina V."/>
            <person name="Kovar C."/>
            <person name="Lara F."/>
            <person name="Lee S."/>
            <person name="Mata R."/>
            <person name="Mathew T."/>
            <person name="Moen C."/>
            <person name="Morales K."/>
            <person name="Munidasa M."/>
            <person name="Nazareth L."/>
            <person name="Ngo R."/>
            <person name="Nguyen L."/>
            <person name="Okwuonu G."/>
            <person name="Ongeri F."/>
            <person name="Patil S."/>
            <person name="Petrosino J."/>
            <person name="Pham C."/>
            <person name="Pham P."/>
            <person name="Pu L.-L."/>
            <person name="Puazo M."/>
            <person name="Raj R."/>
            <person name="Reid J."/>
            <person name="Rouhana J."/>
            <person name="Saada N."/>
            <person name="Shang Y."/>
            <person name="Simmons D."/>
            <person name="Thornton R."/>
            <person name="Warren J."/>
            <person name="Weissenberger G."/>
            <person name="Zhang J."/>
            <person name="Zhang L."/>
            <person name="Zhou C."/>
            <person name="Zhu D."/>
            <person name="Muzny D."/>
            <person name="Worley K."/>
            <person name="Gibbs R."/>
        </authorList>
    </citation>
    <scope>NUCLEOTIDE SEQUENCE [LARGE SCALE GENOMIC DNA]</scope>
    <source>
        <strain evidence="2 3">ATCC 51866</strain>
    </source>
</reference>
<feature type="transmembrane region" description="Helical" evidence="1">
    <location>
        <begin position="384"/>
        <end position="405"/>
    </location>
</feature>
<accession>A0ABP2DVA5</accession>
<feature type="transmembrane region" description="Helical" evidence="1">
    <location>
        <begin position="146"/>
        <end position="167"/>
    </location>
</feature>